<accession>A0A318JPW6</accession>
<protein>
    <submittedName>
        <fullName evidence="2">Uncharacterized protein</fullName>
    </submittedName>
</protein>
<keyword evidence="3" id="KW-1185">Reference proteome</keyword>
<organism evidence="2 3">
    <name type="scientific">Aquitalea magnusonii</name>
    <dbReference type="NCBI Taxonomy" id="332411"/>
    <lineage>
        <taxon>Bacteria</taxon>
        <taxon>Pseudomonadati</taxon>
        <taxon>Pseudomonadota</taxon>
        <taxon>Betaproteobacteria</taxon>
        <taxon>Neisseriales</taxon>
        <taxon>Chromobacteriaceae</taxon>
        <taxon>Aquitalea</taxon>
    </lineage>
</organism>
<feature type="transmembrane region" description="Helical" evidence="1">
    <location>
        <begin position="60"/>
        <end position="81"/>
    </location>
</feature>
<feature type="transmembrane region" description="Helical" evidence="1">
    <location>
        <begin position="30"/>
        <end position="48"/>
    </location>
</feature>
<dbReference type="RefSeq" id="WP_059285681.1">
    <property type="nucleotide sequence ID" value="NZ_LNQU01000036.1"/>
</dbReference>
<keyword evidence="1" id="KW-0812">Transmembrane</keyword>
<dbReference type="EMBL" id="QJKC01000001">
    <property type="protein sequence ID" value="PXX51179.1"/>
    <property type="molecule type" value="Genomic_DNA"/>
</dbReference>
<dbReference type="AlphaFoldDB" id="A0A318JPW6"/>
<proteinExistence type="predicted"/>
<reference evidence="2 3" key="1">
    <citation type="submission" date="2018-05" db="EMBL/GenBank/DDBJ databases">
        <title>Genomic Encyclopedia of Type Strains, Phase IV (KMG-IV): sequencing the most valuable type-strain genomes for metagenomic binning, comparative biology and taxonomic classification.</title>
        <authorList>
            <person name="Goeker M."/>
        </authorList>
    </citation>
    <scope>NUCLEOTIDE SEQUENCE [LARGE SCALE GENOMIC DNA]</scope>
    <source>
        <strain evidence="2 3">DSM 25134</strain>
    </source>
</reference>
<feature type="transmembrane region" description="Helical" evidence="1">
    <location>
        <begin position="158"/>
        <end position="182"/>
    </location>
</feature>
<sequence>MTATLGGWILILLLVSYYLHILWRQIAARSPVAITAFVAGYFMLAALFRHAEPYPVLRPVWLPFIYCYVWLAFSAAIWLLATARASRRGLRFPGEPPLISALLCSQLTLSLGTLLLSPLLDWRPMAAYVMLPPVMVVLSYLLYRLFAVVLQRNGGNQLSWGVLLASTLLSPLLSMLLGAWLAPYLLGWT</sequence>
<keyword evidence="1" id="KW-1133">Transmembrane helix</keyword>
<feature type="transmembrane region" description="Helical" evidence="1">
    <location>
        <begin position="6"/>
        <end position="23"/>
    </location>
</feature>
<feature type="transmembrane region" description="Helical" evidence="1">
    <location>
        <begin position="101"/>
        <end position="120"/>
    </location>
</feature>
<dbReference type="OrthoDB" id="8589016at2"/>
<dbReference type="Proteomes" id="UP000248395">
    <property type="component" value="Unassembled WGS sequence"/>
</dbReference>
<evidence type="ECO:0000313" key="2">
    <source>
        <dbReference type="EMBL" id="PXX51179.1"/>
    </source>
</evidence>
<keyword evidence="1" id="KW-0472">Membrane</keyword>
<feature type="transmembrane region" description="Helical" evidence="1">
    <location>
        <begin position="126"/>
        <end position="146"/>
    </location>
</feature>
<gene>
    <name evidence="2" type="ORF">DFR38_101241</name>
</gene>
<name>A0A318JPW6_9NEIS</name>
<evidence type="ECO:0000313" key="3">
    <source>
        <dbReference type="Proteomes" id="UP000248395"/>
    </source>
</evidence>
<evidence type="ECO:0000256" key="1">
    <source>
        <dbReference type="SAM" id="Phobius"/>
    </source>
</evidence>
<comment type="caution">
    <text evidence="2">The sequence shown here is derived from an EMBL/GenBank/DDBJ whole genome shotgun (WGS) entry which is preliminary data.</text>
</comment>